<dbReference type="EMBL" id="LAZR01000439">
    <property type="protein sequence ID" value="KKN68811.1"/>
    <property type="molecule type" value="Genomic_DNA"/>
</dbReference>
<sequence length="494" mass="58305">MKKNWMAELTYHYEKTRRRYPQDRLMILFDIDGTILDMRYMVFHVLKAFDKKHDTHFFRKLNVSDITVHENQVDSFLAELRIPSEEQREIIKWYNQHRWSSEYILQSHHPFSGVLEVIRWFQLQPNTFVGLNTGRPESILSDTLRSLNKLGKEYKVQFSDELLRMNPGGWEQEVENSKVAGVRYFQKKGYHIFAFVDNEPNNLKVVSNIDPDQEILLLHANTIFESKRTRLPSRTVKGKAYDITELIPEKELPQHIQFVWHGINDEVNLRQFLASEITWGECDVRMDPIANELILRHDSFVELPLDVDEDWFSLDRLLHRLLKTGKSIKLDLKSGGILVDKALKFIESSSFDESRLWFNGNVERLQEQGFRKLASAHPDAILQCPVDFLAPLISSAPEKAQEILDMFIKWGINRFSINWKTQNMRNFFDQMDKWGFEVNIYNVPDLESFLEMVLLMPRSITSDFNFPKWHYYGRGSGEDGSHYEYSIRKTKGRK</sequence>
<organism evidence="1">
    <name type="scientific">marine sediment metagenome</name>
    <dbReference type="NCBI Taxonomy" id="412755"/>
    <lineage>
        <taxon>unclassified sequences</taxon>
        <taxon>metagenomes</taxon>
        <taxon>ecological metagenomes</taxon>
    </lineage>
</organism>
<evidence type="ECO:0000313" key="1">
    <source>
        <dbReference type="EMBL" id="KKN68811.1"/>
    </source>
</evidence>
<dbReference type="Gene3D" id="3.40.50.1000">
    <property type="entry name" value="HAD superfamily/HAD-like"/>
    <property type="match status" value="1"/>
</dbReference>
<proteinExistence type="predicted"/>
<gene>
    <name evidence="1" type="ORF">LCGC14_0447460</name>
</gene>
<dbReference type="AlphaFoldDB" id="A0A0F9V5L9"/>
<dbReference type="SUPFAM" id="SSF56784">
    <property type="entry name" value="HAD-like"/>
    <property type="match status" value="1"/>
</dbReference>
<dbReference type="InterPro" id="IPR036412">
    <property type="entry name" value="HAD-like_sf"/>
</dbReference>
<comment type="caution">
    <text evidence="1">The sequence shown here is derived from an EMBL/GenBank/DDBJ whole genome shotgun (WGS) entry which is preliminary data.</text>
</comment>
<protein>
    <submittedName>
        <fullName evidence="1">Uncharacterized protein</fullName>
    </submittedName>
</protein>
<accession>A0A0F9V5L9</accession>
<dbReference type="InterPro" id="IPR023214">
    <property type="entry name" value="HAD_sf"/>
</dbReference>
<name>A0A0F9V5L9_9ZZZZ</name>
<reference evidence="1" key="1">
    <citation type="journal article" date="2015" name="Nature">
        <title>Complex archaea that bridge the gap between prokaryotes and eukaryotes.</title>
        <authorList>
            <person name="Spang A."/>
            <person name="Saw J.H."/>
            <person name="Jorgensen S.L."/>
            <person name="Zaremba-Niedzwiedzka K."/>
            <person name="Martijn J."/>
            <person name="Lind A.E."/>
            <person name="van Eijk R."/>
            <person name="Schleper C."/>
            <person name="Guy L."/>
            <person name="Ettema T.J."/>
        </authorList>
    </citation>
    <scope>NUCLEOTIDE SEQUENCE</scope>
</reference>